<name>M4VQN8_9BACT</name>
<keyword evidence="5" id="KW-0227">DNA damage</keyword>
<evidence type="ECO:0000313" key="11">
    <source>
        <dbReference type="Proteomes" id="UP000012040"/>
    </source>
</evidence>
<keyword evidence="7" id="KW-0234">DNA repair</keyword>
<dbReference type="CDD" id="cd00424">
    <property type="entry name" value="PolY"/>
    <property type="match status" value="1"/>
</dbReference>
<keyword evidence="11" id="KW-1185">Reference proteome</keyword>
<evidence type="ECO:0000256" key="4">
    <source>
        <dbReference type="ARBA" id="ARBA00022723"/>
    </source>
</evidence>
<dbReference type="HOGENOM" id="CLU_012348_1_1_7"/>
<dbReference type="InterPro" id="IPR050116">
    <property type="entry name" value="DNA_polymerase-Y"/>
</dbReference>
<keyword evidence="2" id="KW-0808">Transferase</keyword>
<dbReference type="AlphaFoldDB" id="M4VQN8"/>
<evidence type="ECO:0000256" key="5">
    <source>
        <dbReference type="ARBA" id="ARBA00022763"/>
    </source>
</evidence>
<proteinExistence type="inferred from homology"/>
<dbReference type="GO" id="GO:0009432">
    <property type="term" value="P:SOS response"/>
    <property type="evidence" value="ECO:0007669"/>
    <property type="project" value="TreeGrafter"/>
</dbReference>
<dbReference type="Gene3D" id="3.40.1170.60">
    <property type="match status" value="1"/>
</dbReference>
<dbReference type="GO" id="GO:0003887">
    <property type="term" value="F:DNA-directed DNA polymerase activity"/>
    <property type="evidence" value="ECO:0007669"/>
    <property type="project" value="TreeGrafter"/>
</dbReference>
<protein>
    <recommendedName>
        <fullName evidence="9">UmuC domain-containing protein</fullName>
    </recommendedName>
</protein>
<dbReference type="InterPro" id="IPR043128">
    <property type="entry name" value="Rev_trsase/Diguanyl_cyclase"/>
</dbReference>
<dbReference type="EMBL" id="CP003537">
    <property type="protein sequence ID" value="AGH95464.1"/>
    <property type="molecule type" value="Genomic_DNA"/>
</dbReference>
<evidence type="ECO:0000256" key="3">
    <source>
        <dbReference type="ARBA" id="ARBA00022695"/>
    </source>
</evidence>
<dbReference type="InterPro" id="IPR017961">
    <property type="entry name" value="DNA_pol_Y-fam_little_finger"/>
</dbReference>
<dbReference type="KEGG" id="bex:A11Q_1248"/>
<comment type="similarity">
    <text evidence="1">Belongs to the DNA polymerase type-Y family.</text>
</comment>
<keyword evidence="6" id="KW-0460">Magnesium</keyword>
<dbReference type="PATRIC" id="fig|1184267.3.peg.1265"/>
<keyword evidence="3" id="KW-0548">Nucleotidyltransferase</keyword>
<dbReference type="FunFam" id="3.40.1170.60:FF:000003">
    <property type="entry name" value="DNA polymerase eta"/>
    <property type="match status" value="1"/>
</dbReference>
<feature type="region of interest" description="Disordered" evidence="8">
    <location>
        <begin position="400"/>
        <end position="420"/>
    </location>
</feature>
<gene>
    <name evidence="10" type="ORF">A11Q_1248</name>
</gene>
<dbReference type="Pfam" id="PF00817">
    <property type="entry name" value="IMS"/>
    <property type="match status" value="1"/>
</dbReference>
<dbReference type="InterPro" id="IPR001126">
    <property type="entry name" value="UmuC"/>
</dbReference>
<reference evidence="10 11" key="1">
    <citation type="journal article" date="2013" name="ISME J.">
        <title>By their genes ye shall know them: genomic signatures of predatory bacteria.</title>
        <authorList>
            <person name="Pasternak Z."/>
            <person name="Pietrokovski S."/>
            <person name="Rotem O."/>
            <person name="Gophna U."/>
            <person name="Lurie-Weinberger M.N."/>
            <person name="Jurkevitch E."/>
        </authorList>
    </citation>
    <scope>NUCLEOTIDE SEQUENCE [LARGE SCALE GENOMIC DNA]</scope>
    <source>
        <strain evidence="10 11">JSS</strain>
    </source>
</reference>
<accession>M4VQN8</accession>
<dbReference type="Pfam" id="PF11799">
    <property type="entry name" value="IMS_C"/>
    <property type="match status" value="1"/>
</dbReference>
<keyword evidence="4" id="KW-0479">Metal-binding</keyword>
<evidence type="ECO:0000256" key="6">
    <source>
        <dbReference type="ARBA" id="ARBA00022842"/>
    </source>
</evidence>
<dbReference type="OrthoDB" id="5289889at2"/>
<evidence type="ECO:0000313" key="10">
    <source>
        <dbReference type="EMBL" id="AGH95464.1"/>
    </source>
</evidence>
<dbReference type="eggNOG" id="COG0389">
    <property type="taxonomic scope" value="Bacteria"/>
</dbReference>
<dbReference type="PANTHER" id="PTHR11076:SF34">
    <property type="entry name" value="PROTEIN UMUC"/>
    <property type="match status" value="1"/>
</dbReference>
<sequence>MLKWLLFDLNSFFASCEQQEDPSLRGRPVAVIPSMTDTTSVIAASYEAKKFGIKTNTRVGDAKRMCPNLVLKVGNHRLYTEYHHRILAAIEEVLPIKKVLSIDEVACELIGKERDAVTARKIAQQMKDHVRHKVGCQIKSSVGIGPNILIAKMASDMMKPDGLVIVDSHEIRSKIGPLPIEDLPGVGRRMKPKLNAQGYFKISDFLDTPEQQLRKHWGSIWGLRVARELSGEDIPYNKNPEQASLSHQHVLPPNLRDSSKAYDIAFKLLMKAATRLRDDKMQCERLSVYVKSTQGERFENTVHFSSCSDSYFLTQQLQKLWNLPPRFKPMKVAVVLSALTSGPAQMSLFDNPRKEVLNQALDSINTRFGPNTLFMASTKSVLGSAKTRISFNHVPKLSDELEEASDSDKNSLGHQKRLIT</sequence>
<dbReference type="GO" id="GO:0042276">
    <property type="term" value="P:error-prone translesion synthesis"/>
    <property type="evidence" value="ECO:0007669"/>
    <property type="project" value="TreeGrafter"/>
</dbReference>
<dbReference type="GO" id="GO:0046872">
    <property type="term" value="F:metal ion binding"/>
    <property type="evidence" value="ECO:0007669"/>
    <property type="project" value="UniProtKB-KW"/>
</dbReference>
<dbReference type="InterPro" id="IPR043502">
    <property type="entry name" value="DNA/RNA_pol_sf"/>
</dbReference>
<dbReference type="Gene3D" id="3.30.70.270">
    <property type="match status" value="1"/>
</dbReference>
<dbReference type="PANTHER" id="PTHR11076">
    <property type="entry name" value="DNA REPAIR POLYMERASE UMUC / TRANSFERASE FAMILY MEMBER"/>
    <property type="match status" value="1"/>
</dbReference>
<evidence type="ECO:0000256" key="8">
    <source>
        <dbReference type="SAM" id="MobiDB-lite"/>
    </source>
</evidence>
<evidence type="ECO:0000259" key="9">
    <source>
        <dbReference type="PROSITE" id="PS50173"/>
    </source>
</evidence>
<organism evidence="10 11">
    <name type="scientific">Pseudobdellovibrio exovorus JSS</name>
    <dbReference type="NCBI Taxonomy" id="1184267"/>
    <lineage>
        <taxon>Bacteria</taxon>
        <taxon>Pseudomonadati</taxon>
        <taxon>Bdellovibrionota</taxon>
        <taxon>Bdellovibrionia</taxon>
        <taxon>Bdellovibrionales</taxon>
        <taxon>Pseudobdellovibrionaceae</taxon>
        <taxon>Pseudobdellovibrio</taxon>
    </lineage>
</organism>
<dbReference type="Proteomes" id="UP000012040">
    <property type="component" value="Chromosome"/>
</dbReference>
<feature type="domain" description="UmuC" evidence="9">
    <location>
        <begin position="4"/>
        <end position="187"/>
    </location>
</feature>
<evidence type="ECO:0000256" key="7">
    <source>
        <dbReference type="ARBA" id="ARBA00023204"/>
    </source>
</evidence>
<dbReference type="RefSeq" id="WP_015469954.1">
    <property type="nucleotide sequence ID" value="NC_020813.1"/>
</dbReference>
<dbReference type="STRING" id="1184267.A11Q_1248"/>
<dbReference type="GO" id="GO:0005829">
    <property type="term" value="C:cytosol"/>
    <property type="evidence" value="ECO:0007669"/>
    <property type="project" value="TreeGrafter"/>
</dbReference>
<dbReference type="SUPFAM" id="SSF56672">
    <property type="entry name" value="DNA/RNA polymerases"/>
    <property type="match status" value="1"/>
</dbReference>
<dbReference type="PROSITE" id="PS50173">
    <property type="entry name" value="UMUC"/>
    <property type="match status" value="1"/>
</dbReference>
<evidence type="ECO:0000256" key="1">
    <source>
        <dbReference type="ARBA" id="ARBA00010945"/>
    </source>
</evidence>
<dbReference type="GO" id="GO:0003684">
    <property type="term" value="F:damaged DNA binding"/>
    <property type="evidence" value="ECO:0007669"/>
    <property type="project" value="InterPro"/>
</dbReference>
<evidence type="ECO:0000256" key="2">
    <source>
        <dbReference type="ARBA" id="ARBA00022679"/>
    </source>
</evidence>
<dbReference type="GO" id="GO:0006281">
    <property type="term" value="P:DNA repair"/>
    <property type="evidence" value="ECO:0007669"/>
    <property type="project" value="UniProtKB-KW"/>
</dbReference>
<dbReference type="Gene3D" id="1.10.150.20">
    <property type="entry name" value="5' to 3' exonuclease, C-terminal subdomain"/>
    <property type="match status" value="1"/>
</dbReference>